<dbReference type="AlphaFoldDB" id="A0A161Y7K9"/>
<dbReference type="PANTHER" id="PTHR24221:SF654">
    <property type="entry name" value="ATP-BINDING CASSETTE SUB-FAMILY B MEMBER 6"/>
    <property type="match status" value="1"/>
</dbReference>
<evidence type="ECO:0000256" key="6">
    <source>
        <dbReference type="ARBA" id="ARBA00022840"/>
    </source>
</evidence>
<evidence type="ECO:0000256" key="8">
    <source>
        <dbReference type="ARBA" id="ARBA00023136"/>
    </source>
</evidence>
<dbReference type="Proteomes" id="UP000076552">
    <property type="component" value="Unassembled WGS sequence"/>
</dbReference>
<evidence type="ECO:0000259" key="11">
    <source>
        <dbReference type="PROSITE" id="PS50893"/>
    </source>
</evidence>
<dbReference type="InterPro" id="IPR003439">
    <property type="entry name" value="ABC_transporter-like_ATP-bd"/>
</dbReference>
<evidence type="ECO:0000256" key="5">
    <source>
        <dbReference type="ARBA" id="ARBA00022741"/>
    </source>
</evidence>
<evidence type="ECO:0000256" key="9">
    <source>
        <dbReference type="ARBA" id="ARBA00024363"/>
    </source>
</evidence>
<keyword evidence="4 10" id="KW-0812">Transmembrane</keyword>
<dbReference type="SUPFAM" id="SSF90123">
    <property type="entry name" value="ABC transporter transmembrane region"/>
    <property type="match status" value="1"/>
</dbReference>
<dbReference type="InterPro" id="IPR017871">
    <property type="entry name" value="ABC_transporter-like_CS"/>
</dbReference>
<dbReference type="Gene3D" id="3.40.50.300">
    <property type="entry name" value="P-loop containing nucleotide triphosphate hydrolases"/>
    <property type="match status" value="1"/>
</dbReference>
<evidence type="ECO:0000256" key="7">
    <source>
        <dbReference type="ARBA" id="ARBA00022989"/>
    </source>
</evidence>
<dbReference type="EMBL" id="LFIV01000137">
    <property type="protein sequence ID" value="KZL67837.1"/>
    <property type="molecule type" value="Genomic_DNA"/>
</dbReference>
<feature type="transmembrane region" description="Helical" evidence="10">
    <location>
        <begin position="98"/>
        <end position="116"/>
    </location>
</feature>
<keyword evidence="3" id="KW-1003">Cell membrane</keyword>
<comment type="subcellular location">
    <subcellularLocation>
        <location evidence="1">Cell membrane</location>
        <topology evidence="1">Multi-pass membrane protein</topology>
    </subcellularLocation>
</comment>
<dbReference type="GO" id="GO:0005886">
    <property type="term" value="C:plasma membrane"/>
    <property type="evidence" value="ECO:0007669"/>
    <property type="project" value="UniProtKB-SubCell"/>
</dbReference>
<feature type="transmembrane region" description="Helical" evidence="10">
    <location>
        <begin position="13"/>
        <end position="30"/>
    </location>
</feature>
<evidence type="ECO:0000256" key="2">
    <source>
        <dbReference type="ARBA" id="ARBA00022448"/>
    </source>
</evidence>
<keyword evidence="8 10" id="KW-0472">Membrane</keyword>
<organism evidence="13 14">
    <name type="scientific">Colletotrichum tofieldiae</name>
    <dbReference type="NCBI Taxonomy" id="708197"/>
    <lineage>
        <taxon>Eukaryota</taxon>
        <taxon>Fungi</taxon>
        <taxon>Dikarya</taxon>
        <taxon>Ascomycota</taxon>
        <taxon>Pezizomycotina</taxon>
        <taxon>Sordariomycetes</taxon>
        <taxon>Hypocreomycetidae</taxon>
        <taxon>Glomerellales</taxon>
        <taxon>Glomerellaceae</taxon>
        <taxon>Colletotrichum</taxon>
        <taxon>Colletotrichum spaethianum species complex</taxon>
    </lineage>
</organism>
<dbReference type="InterPro" id="IPR011527">
    <property type="entry name" value="ABC1_TM_dom"/>
</dbReference>
<dbReference type="GO" id="GO:0140359">
    <property type="term" value="F:ABC-type transporter activity"/>
    <property type="evidence" value="ECO:0007669"/>
    <property type="project" value="InterPro"/>
</dbReference>
<evidence type="ECO:0000256" key="3">
    <source>
        <dbReference type="ARBA" id="ARBA00022475"/>
    </source>
</evidence>
<dbReference type="PROSITE" id="PS00211">
    <property type="entry name" value="ABC_TRANSPORTER_1"/>
    <property type="match status" value="1"/>
</dbReference>
<dbReference type="InterPro" id="IPR036640">
    <property type="entry name" value="ABC1_TM_sf"/>
</dbReference>
<dbReference type="Pfam" id="PF00664">
    <property type="entry name" value="ABC_membrane"/>
    <property type="match status" value="1"/>
</dbReference>
<keyword evidence="5" id="KW-0547">Nucleotide-binding</keyword>
<sequence length="753" mass="84321">MSTENSCVNILEALFASIAFILSCVAPLFSRLNAPNPKVAKYGCLAQAVIYFGQVLSLFHGTVSGSITPNFLSAFYPTCLFLSSILQLDRLYDDGSIWNLYLWSWVAGAFVEITVLCDTTNYSLLSEATFTVLKCSIFFHFILYNGIDQNRRLAHPKVPDSGPASSTSDPQEQGAFWPWMRKFRIFWKFVWPSNDRSFQCFFGLAIASSIVQRFLQLVEEWAFGRVVDDIRKPTPIFDKPLLLWLIIRVMSPCVDLLKKWTWAKVKVRRQQKLQTAVQEKIMNLDASYHDAVDPTDTIQAFADASGIEQVTDSAFLSILPKIIAAAFGLLAMCAMCGPFILLVLLACTTVYFIHIRRSVKAILAETKVVIAAANDQDRQRQDSIRGWRPAANHNRIHSETSSYFQKSAEKFSRISTYYDIHLHSDWLSETIVIIAQFMGILLIIGSRVGWNPTGGDLVAFLAYWKTIMAPLELFKQDAQGFGEKLHGADRLRQILERQPKLSKEGKKLEIQGGAIKFVNVTFSYGEKKVLDNINVEITAGSTVALVGPSGGGKSTLINLLMRHDNPDSGDILIDHQNLRYVDVSSLRDWVGILEQKSFLFNRTIMENLLYAKPGATTQQVHDACRNAAIHDAIMKLPLGYESSLGVDGNEMSGGEQQRLKLARCLLKQPKVLLLDEGTSALDTGTESFIKDNIERVFKDSTVLIVAHRLSSIMHADKIIYLGENGNVLEEGTHDSLLRKGEHYGRLWQLQIGG</sequence>
<proteinExistence type="inferred from homology"/>
<evidence type="ECO:0000259" key="12">
    <source>
        <dbReference type="PROSITE" id="PS50929"/>
    </source>
</evidence>
<feature type="transmembrane region" description="Helical" evidence="10">
    <location>
        <begin position="67"/>
        <end position="86"/>
    </location>
</feature>
<dbReference type="SUPFAM" id="SSF52540">
    <property type="entry name" value="P-loop containing nucleoside triphosphate hydrolases"/>
    <property type="match status" value="1"/>
</dbReference>
<dbReference type="InterPro" id="IPR003593">
    <property type="entry name" value="AAA+_ATPase"/>
</dbReference>
<dbReference type="PROSITE" id="PS50893">
    <property type="entry name" value="ABC_TRANSPORTER_2"/>
    <property type="match status" value="1"/>
</dbReference>
<evidence type="ECO:0000256" key="1">
    <source>
        <dbReference type="ARBA" id="ARBA00004651"/>
    </source>
</evidence>
<feature type="domain" description="ABC transmembrane type-1" evidence="12">
    <location>
        <begin position="204"/>
        <end position="353"/>
    </location>
</feature>
<dbReference type="FunFam" id="3.40.50.300:FF:000221">
    <property type="entry name" value="Multidrug ABC transporter ATP-binding protein"/>
    <property type="match status" value="1"/>
</dbReference>
<feature type="domain" description="ABC transporter" evidence="11">
    <location>
        <begin position="515"/>
        <end position="749"/>
    </location>
</feature>
<protein>
    <submittedName>
        <fullName evidence="13">ABC transporter</fullName>
    </submittedName>
</protein>
<dbReference type="InterPro" id="IPR027417">
    <property type="entry name" value="P-loop_NTPase"/>
</dbReference>
<dbReference type="STRING" id="708197.A0A161Y7K9"/>
<dbReference type="PANTHER" id="PTHR24221">
    <property type="entry name" value="ATP-BINDING CASSETTE SUB-FAMILY B"/>
    <property type="match status" value="1"/>
</dbReference>
<reference evidence="13 14" key="1">
    <citation type="submission" date="2015-06" db="EMBL/GenBank/DDBJ databases">
        <title>Survival trade-offs in plant roots during colonization by closely related pathogenic and mutualistic fungi.</title>
        <authorList>
            <person name="Hacquard S."/>
            <person name="Kracher B."/>
            <person name="Hiruma K."/>
            <person name="Weinman A."/>
            <person name="Muench P."/>
            <person name="Garrido Oter R."/>
            <person name="Ver Loren van Themaat E."/>
            <person name="Dallerey J.-F."/>
            <person name="Damm U."/>
            <person name="Henrissat B."/>
            <person name="Lespinet O."/>
            <person name="Thon M."/>
            <person name="Kemen E."/>
            <person name="McHardy A.C."/>
            <person name="Schulze-Lefert P."/>
            <person name="O'Connell R.J."/>
        </authorList>
    </citation>
    <scope>NUCLEOTIDE SEQUENCE [LARGE SCALE GENOMIC DNA]</scope>
    <source>
        <strain evidence="13 14">0861</strain>
    </source>
</reference>
<dbReference type="SMART" id="SM00382">
    <property type="entry name" value="AAA"/>
    <property type="match status" value="1"/>
</dbReference>
<evidence type="ECO:0000313" key="14">
    <source>
        <dbReference type="Proteomes" id="UP000076552"/>
    </source>
</evidence>
<dbReference type="GO" id="GO:0005524">
    <property type="term" value="F:ATP binding"/>
    <property type="evidence" value="ECO:0007669"/>
    <property type="project" value="UniProtKB-KW"/>
</dbReference>
<dbReference type="GO" id="GO:0016887">
    <property type="term" value="F:ATP hydrolysis activity"/>
    <property type="evidence" value="ECO:0007669"/>
    <property type="project" value="InterPro"/>
</dbReference>
<name>A0A161Y7K9_9PEZI</name>
<keyword evidence="14" id="KW-1185">Reference proteome</keyword>
<keyword evidence="7 10" id="KW-1133">Transmembrane helix</keyword>
<gene>
    <name evidence="13" type="ORF">CT0861_00859</name>
</gene>
<evidence type="ECO:0000256" key="4">
    <source>
        <dbReference type="ARBA" id="ARBA00022692"/>
    </source>
</evidence>
<keyword evidence="2" id="KW-0813">Transport</keyword>
<dbReference type="Pfam" id="PF00005">
    <property type="entry name" value="ABC_tran"/>
    <property type="match status" value="1"/>
</dbReference>
<evidence type="ECO:0000313" key="13">
    <source>
        <dbReference type="EMBL" id="KZL67837.1"/>
    </source>
</evidence>
<feature type="transmembrane region" description="Helical" evidence="10">
    <location>
        <begin position="322"/>
        <end position="353"/>
    </location>
</feature>
<evidence type="ECO:0000256" key="10">
    <source>
        <dbReference type="SAM" id="Phobius"/>
    </source>
</evidence>
<keyword evidence="6" id="KW-0067">ATP-binding</keyword>
<comment type="caution">
    <text evidence="13">The sequence shown here is derived from an EMBL/GenBank/DDBJ whole genome shotgun (WGS) entry which is preliminary data.</text>
</comment>
<comment type="similarity">
    <text evidence="9">Belongs to the ABC transporter superfamily. ABCB family. Heavy Metal importer (TC 3.A.1.210) subfamily.</text>
</comment>
<dbReference type="PROSITE" id="PS50929">
    <property type="entry name" value="ABC_TM1F"/>
    <property type="match status" value="1"/>
</dbReference>
<dbReference type="InterPro" id="IPR039421">
    <property type="entry name" value="Type_1_exporter"/>
</dbReference>
<feature type="transmembrane region" description="Helical" evidence="10">
    <location>
        <begin position="128"/>
        <end position="147"/>
    </location>
</feature>
<accession>A0A161Y7K9</accession>
<dbReference type="Gene3D" id="1.20.1560.10">
    <property type="entry name" value="ABC transporter type 1, transmembrane domain"/>
    <property type="match status" value="1"/>
</dbReference>